<evidence type="ECO:0000313" key="1">
    <source>
        <dbReference type="EMBL" id="CRF31957.1"/>
    </source>
</evidence>
<evidence type="ECO:0000313" key="2">
    <source>
        <dbReference type="Proteomes" id="UP000043763"/>
    </source>
</evidence>
<gene>
    <name evidence="1" type="ORF">BRSU_0480</name>
</gene>
<dbReference type="Proteomes" id="UP000043763">
    <property type="component" value="Unassembled WGS sequence"/>
</dbReference>
<organism evidence="1 2">
    <name type="scientific">Brachyspira suanatina</name>
    <dbReference type="NCBI Taxonomy" id="381802"/>
    <lineage>
        <taxon>Bacteria</taxon>
        <taxon>Pseudomonadati</taxon>
        <taxon>Spirochaetota</taxon>
        <taxon>Spirochaetia</taxon>
        <taxon>Brachyspirales</taxon>
        <taxon>Brachyspiraceae</taxon>
        <taxon>Brachyspira</taxon>
    </lineage>
</organism>
<dbReference type="AlphaFoldDB" id="A0A0G4K4H6"/>
<dbReference type="EMBL" id="CVLB01000001">
    <property type="protein sequence ID" value="CRF31957.1"/>
    <property type="molecule type" value="Genomic_DNA"/>
</dbReference>
<name>A0A0G4K4H6_9SPIR</name>
<keyword evidence="2" id="KW-1185">Reference proteome</keyword>
<dbReference type="SUPFAM" id="SSF46955">
    <property type="entry name" value="Putative DNA-binding domain"/>
    <property type="match status" value="1"/>
</dbReference>
<dbReference type="Gene3D" id="1.10.1660.10">
    <property type="match status" value="1"/>
</dbReference>
<proteinExistence type="predicted"/>
<reference evidence="2" key="1">
    <citation type="submission" date="2015-04" db="EMBL/GenBank/DDBJ databases">
        <authorList>
            <person name="Mushtaq Mamoona"/>
        </authorList>
    </citation>
    <scope>NUCLEOTIDE SEQUENCE [LARGE SCALE GENOMIC DNA]</scope>
    <source>
        <strain evidence="2">AN4859/03</strain>
    </source>
</reference>
<sequence length="285" mass="34405">MVRYKKIKLILFNELYNINLIFCKNVLSKFNYWVIDCMAKRDENNNIDKNAKRDINNFDLYYFIKNKKYYLPRYSFILKSKKRLMSIGEFLNLLEENNIKNMSINLLREWDNKELLLAYRVEKGMIRTESRYYIVEHIDIVKEIVKLKSYGLEIREIEKVIFENKSFEILFLSKIIKNKELFMKMKDIINNIEEIENKLAVSLCNEIKTIFNINDDDFKDTFNDKYLNTILNDYKKSNLNTDESSILLLSLILLSLYNSYDNNSFDKKKFSKQFYKIISENKNHT</sequence>
<protein>
    <submittedName>
        <fullName evidence="1">MerR family transcripitonal regulator</fullName>
    </submittedName>
</protein>
<dbReference type="InterPro" id="IPR009061">
    <property type="entry name" value="DNA-bd_dom_put_sf"/>
</dbReference>
<accession>A0A0G4K4H6</accession>